<dbReference type="SUPFAM" id="SSF53335">
    <property type="entry name" value="S-adenosyl-L-methionine-dependent methyltransferases"/>
    <property type="match status" value="1"/>
</dbReference>
<dbReference type="GeneID" id="29744141"/>
<dbReference type="eggNOG" id="COG1002">
    <property type="taxonomic scope" value="Bacteria"/>
</dbReference>
<dbReference type="GO" id="GO:0003676">
    <property type="term" value="F:nucleic acid binding"/>
    <property type="evidence" value="ECO:0007669"/>
    <property type="project" value="InterPro"/>
</dbReference>
<dbReference type="PRINTS" id="PR00507">
    <property type="entry name" value="N12N6MTFRASE"/>
</dbReference>
<organism evidence="7 8">
    <name type="scientific">Rothia dentocariosa (strain ATCC 17931 / CDC X599 / XDIA)</name>
    <dbReference type="NCBI Taxonomy" id="762948"/>
    <lineage>
        <taxon>Bacteria</taxon>
        <taxon>Bacillati</taxon>
        <taxon>Actinomycetota</taxon>
        <taxon>Actinomycetes</taxon>
        <taxon>Micrococcales</taxon>
        <taxon>Micrococcaceae</taxon>
        <taxon>Rothia</taxon>
    </lineage>
</organism>
<keyword evidence="4" id="KW-0949">S-adenosyl-L-methionine</keyword>
<gene>
    <name evidence="7" type="ordered locus">HMPREF0733_10599</name>
</gene>
<reference evidence="8" key="1">
    <citation type="submission" date="2010-10" db="EMBL/GenBank/DDBJ databases">
        <title>The complete genome of Rothia dentocariosa ATCC 17931.</title>
        <authorList>
            <person name="Muzny D."/>
            <person name="Qin X."/>
            <person name="Buhay C."/>
            <person name="Dugan-Rocha S."/>
            <person name="Ding Y."/>
            <person name="Chen G."/>
            <person name="Hawes A."/>
            <person name="Holder M."/>
            <person name="Jhangiani S."/>
            <person name="Johnson A."/>
            <person name="Khan Z."/>
            <person name="Li Z."/>
            <person name="Liu W."/>
            <person name="Liu X."/>
            <person name="Perez L."/>
            <person name="Shen H."/>
            <person name="Wang Q."/>
            <person name="Watt J."/>
            <person name="Xi L."/>
            <person name="Xin Y."/>
            <person name="Zhou J."/>
            <person name="Deng J."/>
            <person name="Jiang H."/>
            <person name="Liu Y."/>
            <person name="Qu J."/>
            <person name="Song X.-Z."/>
            <person name="Zhang L."/>
            <person name="Villasana D."/>
            <person name="Johnson A."/>
            <person name="Liu J."/>
            <person name="Liyanage D."/>
            <person name="Lorensuhewa L."/>
            <person name="Robinson T."/>
            <person name="Song A."/>
            <person name="Song B.-B."/>
            <person name="Dinh H."/>
            <person name="Thornton R."/>
            <person name="Coyle M."/>
            <person name="Francisco L."/>
            <person name="Jackson L."/>
            <person name="Javaid M."/>
            <person name="Korchina V."/>
            <person name="Kovar C."/>
            <person name="Mata R."/>
            <person name="Mathew T."/>
            <person name="Ngo R."/>
            <person name="Nguyen L."/>
            <person name="Nguyen N."/>
            <person name="Okwuonu G."/>
            <person name="Ongeri F."/>
            <person name="Pham C."/>
            <person name="Simmons D."/>
            <person name="Wilczek-Boney K."/>
            <person name="Hale W."/>
            <person name="Jakkamsetti A."/>
            <person name="Pham P."/>
            <person name="Ruth R."/>
            <person name="San Lucas F."/>
            <person name="Warren J."/>
            <person name="Zhang J."/>
            <person name="Zhao Z."/>
            <person name="Zhou C."/>
            <person name="Zhu D."/>
            <person name="Lee S."/>
            <person name="Bess C."/>
            <person name="Blankenburg K."/>
            <person name="Forbes L."/>
            <person name="Fu Q."/>
            <person name="Gubbala S."/>
            <person name="Hirani K."/>
            <person name="Jayaseelan J.C."/>
            <person name="Lara F."/>
            <person name="Munidasa M."/>
            <person name="Palculict T."/>
            <person name="Patil S."/>
            <person name="Pu L.-L."/>
            <person name="Saada N."/>
            <person name="Tang L."/>
            <person name="Weissenberger G."/>
            <person name="Zhu Y."/>
            <person name="Hemphill L."/>
            <person name="Shang Y."/>
            <person name="Youmans B."/>
            <person name="Ayvaz T."/>
            <person name="Ross M."/>
            <person name="Santibanez J."/>
            <person name="Aqrawi P."/>
            <person name="Gross S."/>
            <person name="Joshi V."/>
            <person name="Fowler G."/>
            <person name="Nazareth L."/>
            <person name="Reid J."/>
            <person name="Worley K."/>
            <person name="Petrosino J."/>
            <person name="Highlander S."/>
            <person name="Gibbs R."/>
        </authorList>
    </citation>
    <scope>NUCLEOTIDE SEQUENCE [LARGE SCALE GENOMIC DNA]</scope>
    <source>
        <strain evidence="8">ATCC 17931 / CDC X599 / XDIA</strain>
    </source>
</reference>
<dbReference type="AlphaFoldDB" id="E3H1D0"/>
<keyword evidence="2" id="KW-0489">Methyltransferase</keyword>
<dbReference type="PROSITE" id="PS00092">
    <property type="entry name" value="N6_MTASE"/>
    <property type="match status" value="1"/>
</dbReference>
<evidence type="ECO:0000259" key="6">
    <source>
        <dbReference type="Pfam" id="PF07669"/>
    </source>
</evidence>
<sequence length="1109" mass="127498">MQDINIDSILDSFKNQTFANEDDIKIHTYSSIIEPIRKIYAPHVKFLSEHNFKKGGRADATVGNIVIEYKKYNYFSKNTGINEALYGRKSKINDSGLYQYIINSIENNDVDDSILDTFGVGFDGKQWIISRFMKSGDLQDIDLTRTRFESSQSSLRKLPYKFVHKVYNLREGIKEIISLFNAMNKLKMSKNNLVSLFGPEKVYVSNAIKNIYSIILDNYNKYNYDKSPTRIMTLFNEWDRSFGVMFGDVSQETEFNATSDAIRELYNIDNTVDYKLFLFSTQTYFNLVLKLLINSFIKIVSDPTIDIGFNLKWSDIIEIFEGNETYNSKKINNFFEIHYYEWFTYIGGDNFSKEHQIMMQDVINDVQENINKLDLATFKLKPETVQDILQEIYMSLIPDKVRHLLGEYFSPDWIVEHALDRVGYTGDIEARLIDPTCGSGAFLIQALKRVVSKKEYNIGTEDIKNIVNNIVGFDLNPISAISAKANYILTLFSSIDEEILTKDLNITIPIYIADSVLSPVVYSEQKSELVVASTSVGDFEIPKFDTFSEASEFLDGVTESIANSRGYAIFSIMVLDKFNLTETQKEAVKTMYEDLTLLHRSARDSFWGKILKNSFAPVLLKNKFDYVVGNPPWISWKSMSRTYRHGTLEVWKSYGIFEKNAYDKKTTHDDFGMAVTYVALDQYLNFGGKLYFLLPWTFVKSTKGGHGFRKFRITRNDQDIPIKVCLVDDYNTLQIFKPKHTVRTIGILLEKGTQNTYPMNMWYEWNYKANKEIFDAHDTWDEVSGKIYKTRKSVKPIDSSDIQSSWATLSAEKINMVDNILLHGKKPYYRGRKGIEPAGAKGVYILKRPEPLGDNLISVVNDMSRQRRKDIKDRGEHPGIIEDTYVYPMLGGRNIHRWKVVSNEFMLVPHTPETPYGMDEVGMAKTAFLTYKWLEYYREGLNASRKQNGKFYDPKIHPWYRLDNVGKYTFSDYKVVWKEQASSSSAVAIGPYSTLPMSDLSIFGGQDKPVVIDSKVLMVSTESMLEAYYLSGVLNSPSVRTLIDTYGVGLNRGVDVLKNIMVPQYDSNNEIHQQVARLSEEIHILASQGDDISLHESILDTFVMRMYLS</sequence>
<dbReference type="PANTHER" id="PTHR33841">
    <property type="entry name" value="DNA METHYLTRANSFERASE YEEA-RELATED"/>
    <property type="match status" value="1"/>
</dbReference>
<name>E3H1D0_ROTDC</name>
<dbReference type="EC" id="2.1.1.72" evidence="1"/>
<dbReference type="GO" id="GO:0032259">
    <property type="term" value="P:methylation"/>
    <property type="evidence" value="ECO:0007669"/>
    <property type="project" value="UniProtKB-KW"/>
</dbReference>
<keyword evidence="3" id="KW-0808">Transferase</keyword>
<evidence type="ECO:0000256" key="4">
    <source>
        <dbReference type="ARBA" id="ARBA00022691"/>
    </source>
</evidence>
<dbReference type="REBASE" id="28544">
    <property type="entry name" value="RdeGBIII"/>
</dbReference>
<dbReference type="GO" id="GO:0009007">
    <property type="term" value="F:site-specific DNA-methyltransferase (adenine-specific) activity"/>
    <property type="evidence" value="ECO:0007669"/>
    <property type="project" value="UniProtKB-EC"/>
</dbReference>
<dbReference type="InterPro" id="IPR029063">
    <property type="entry name" value="SAM-dependent_MTases_sf"/>
</dbReference>
<dbReference type="Gene3D" id="3.40.50.150">
    <property type="entry name" value="Vaccinia Virus protein VP39"/>
    <property type="match status" value="1"/>
</dbReference>
<dbReference type="EMBL" id="CP002280">
    <property type="protein sequence ID" value="ADP40057.1"/>
    <property type="molecule type" value="Genomic_DNA"/>
</dbReference>
<dbReference type="InterPro" id="IPR050953">
    <property type="entry name" value="N4_N6_ade-DNA_methylase"/>
</dbReference>
<dbReference type="HOGENOM" id="CLU_009149_0_0_11"/>
<evidence type="ECO:0000256" key="1">
    <source>
        <dbReference type="ARBA" id="ARBA00011900"/>
    </source>
</evidence>
<dbReference type="InterPro" id="IPR002052">
    <property type="entry name" value="DNA_methylase_N6_adenine_CS"/>
</dbReference>
<dbReference type="Proteomes" id="UP000000387">
    <property type="component" value="Chromosome"/>
</dbReference>
<evidence type="ECO:0000256" key="5">
    <source>
        <dbReference type="ARBA" id="ARBA00047942"/>
    </source>
</evidence>
<evidence type="ECO:0000256" key="2">
    <source>
        <dbReference type="ARBA" id="ARBA00022603"/>
    </source>
</evidence>
<dbReference type="Pfam" id="PF07669">
    <property type="entry name" value="Eco57I"/>
    <property type="match status" value="1"/>
</dbReference>
<evidence type="ECO:0000256" key="3">
    <source>
        <dbReference type="ARBA" id="ARBA00022679"/>
    </source>
</evidence>
<feature type="domain" description="Type II methyltransferase M.TaqI-like" evidence="6">
    <location>
        <begin position="468"/>
        <end position="713"/>
    </location>
</feature>
<dbReference type="PANTHER" id="PTHR33841:SF4">
    <property type="entry name" value="RESTRICTION MODIFICATION SYSTEM DNA SPECIFICITY DOMAIN"/>
    <property type="match status" value="1"/>
</dbReference>
<dbReference type="RefSeq" id="WP_013397878.1">
    <property type="nucleotide sequence ID" value="NC_014643.1"/>
</dbReference>
<dbReference type="InterPro" id="IPR011639">
    <property type="entry name" value="MethylTrfase_TaqI-like_dom"/>
</dbReference>
<dbReference type="KEGG" id="rdn:HMPREF0733_10599"/>
<accession>E3H1D0</accession>
<dbReference type="GO" id="GO:0006304">
    <property type="term" value="P:DNA modification"/>
    <property type="evidence" value="ECO:0007669"/>
    <property type="project" value="InterPro"/>
</dbReference>
<evidence type="ECO:0000313" key="7">
    <source>
        <dbReference type="EMBL" id="ADP40057.1"/>
    </source>
</evidence>
<protein>
    <recommendedName>
        <fullName evidence="1">site-specific DNA-methyltransferase (adenine-specific)</fullName>
        <ecNumber evidence="1">2.1.1.72</ecNumber>
    </recommendedName>
</protein>
<evidence type="ECO:0000313" key="8">
    <source>
        <dbReference type="Proteomes" id="UP000000387"/>
    </source>
</evidence>
<comment type="catalytic activity">
    <reaction evidence="5">
        <text>a 2'-deoxyadenosine in DNA + S-adenosyl-L-methionine = an N(6)-methyl-2'-deoxyadenosine in DNA + S-adenosyl-L-homocysteine + H(+)</text>
        <dbReference type="Rhea" id="RHEA:15197"/>
        <dbReference type="Rhea" id="RHEA-COMP:12418"/>
        <dbReference type="Rhea" id="RHEA-COMP:12419"/>
        <dbReference type="ChEBI" id="CHEBI:15378"/>
        <dbReference type="ChEBI" id="CHEBI:57856"/>
        <dbReference type="ChEBI" id="CHEBI:59789"/>
        <dbReference type="ChEBI" id="CHEBI:90615"/>
        <dbReference type="ChEBI" id="CHEBI:90616"/>
        <dbReference type="EC" id="2.1.1.72"/>
    </reaction>
</comment>
<proteinExistence type="predicted"/>